<keyword evidence="5" id="KW-1003">Cell membrane</keyword>
<comment type="similarity">
    <text evidence="5">Belongs to the 4-toluene sulfonate uptake permease (TSUP) (TC 2.A.102) family.</text>
</comment>
<keyword evidence="2 5" id="KW-0812">Transmembrane</keyword>
<evidence type="ECO:0000256" key="1">
    <source>
        <dbReference type="ARBA" id="ARBA00004141"/>
    </source>
</evidence>
<evidence type="ECO:0000313" key="6">
    <source>
        <dbReference type="EMBL" id="GFZ27003.1"/>
    </source>
</evidence>
<dbReference type="PANTHER" id="PTHR43483:SF3">
    <property type="entry name" value="MEMBRANE TRANSPORTER PROTEIN HI_0806-RELATED"/>
    <property type="match status" value="1"/>
</dbReference>
<proteinExistence type="inferred from homology"/>
<dbReference type="AlphaFoldDB" id="A0A916QJV5"/>
<evidence type="ECO:0000313" key="7">
    <source>
        <dbReference type="Proteomes" id="UP000677218"/>
    </source>
</evidence>
<name>A0A916QJV5_9LACO</name>
<keyword evidence="3 5" id="KW-1133">Transmembrane helix</keyword>
<comment type="caution">
    <text evidence="6">The sequence shown here is derived from an EMBL/GenBank/DDBJ whole genome shotgun (WGS) entry which is preliminary data.</text>
</comment>
<dbReference type="RefSeq" id="WP_212780696.1">
    <property type="nucleotide sequence ID" value="NZ_BMAY01000005.1"/>
</dbReference>
<accession>A0A916QJV5</accession>
<feature type="transmembrane region" description="Helical" evidence="5">
    <location>
        <begin position="170"/>
        <end position="200"/>
    </location>
</feature>
<protein>
    <recommendedName>
        <fullName evidence="5">Probable membrane transporter protein</fullName>
    </recommendedName>
</protein>
<gene>
    <name evidence="6" type="ORF">LCB40_08830</name>
</gene>
<evidence type="ECO:0000256" key="2">
    <source>
        <dbReference type="ARBA" id="ARBA00022692"/>
    </source>
</evidence>
<evidence type="ECO:0000256" key="3">
    <source>
        <dbReference type="ARBA" id="ARBA00022989"/>
    </source>
</evidence>
<dbReference type="PANTHER" id="PTHR43483">
    <property type="entry name" value="MEMBRANE TRANSPORTER PROTEIN HI_0806-RELATED"/>
    <property type="match status" value="1"/>
</dbReference>
<keyword evidence="7" id="KW-1185">Reference proteome</keyword>
<feature type="transmembrane region" description="Helical" evidence="5">
    <location>
        <begin position="237"/>
        <end position="255"/>
    </location>
</feature>
<feature type="transmembrane region" description="Helical" evidence="5">
    <location>
        <begin position="46"/>
        <end position="67"/>
    </location>
</feature>
<keyword evidence="4 5" id="KW-0472">Membrane</keyword>
<dbReference type="InterPro" id="IPR002781">
    <property type="entry name" value="TM_pro_TauE-like"/>
</dbReference>
<dbReference type="EMBL" id="BMAY01000005">
    <property type="protein sequence ID" value="GFZ27003.1"/>
    <property type="molecule type" value="Genomic_DNA"/>
</dbReference>
<organism evidence="6 7">
    <name type="scientific">Lactobacillus corticis</name>
    <dbReference type="NCBI Taxonomy" id="2201249"/>
    <lineage>
        <taxon>Bacteria</taxon>
        <taxon>Bacillati</taxon>
        <taxon>Bacillota</taxon>
        <taxon>Bacilli</taxon>
        <taxon>Lactobacillales</taxon>
        <taxon>Lactobacillaceae</taxon>
        <taxon>Lactobacillus</taxon>
    </lineage>
</organism>
<feature type="transmembrane region" description="Helical" evidence="5">
    <location>
        <begin position="206"/>
        <end position="225"/>
    </location>
</feature>
<feature type="transmembrane region" description="Helical" evidence="5">
    <location>
        <begin position="6"/>
        <end position="25"/>
    </location>
</feature>
<evidence type="ECO:0000256" key="4">
    <source>
        <dbReference type="ARBA" id="ARBA00023136"/>
    </source>
</evidence>
<feature type="transmembrane region" description="Helical" evidence="5">
    <location>
        <begin position="79"/>
        <end position="97"/>
    </location>
</feature>
<reference evidence="6" key="1">
    <citation type="submission" date="2020-08" db="EMBL/GenBank/DDBJ databases">
        <title>Taxonomic study for Lactobacillus species isolated from hardwood bark.</title>
        <authorList>
            <person name="Tohno M."/>
            <person name="Tanizawa Y."/>
        </authorList>
    </citation>
    <scope>NUCLEOTIDE SEQUENCE</scope>
    <source>
        <strain evidence="6">B40</strain>
    </source>
</reference>
<dbReference type="GO" id="GO:0005886">
    <property type="term" value="C:plasma membrane"/>
    <property type="evidence" value="ECO:0007669"/>
    <property type="project" value="UniProtKB-SubCell"/>
</dbReference>
<feature type="transmembrane region" description="Helical" evidence="5">
    <location>
        <begin position="104"/>
        <end position="126"/>
    </location>
</feature>
<sequence>MLLALFSVLGIVNLIYLVIFIKDLIAHKDEILQEPASTIWTPVVQVFIYFLSTFGISDFAVSTAIYTRAKWVSIKKLPGTLNAQDVIPIFAMAVTYITSVKIDFLTLAVCMIGQALGAVIGPHIVIRMKEAVIRRFVEAGLLVATIMIVLSKFNVIQANGTAMGLHGWKLIFAGFALFVFGALNNIGIGCFSLTMATVYLLGLNPIAAFPIMMGGCALALPLGAMQFIRAGRYSRKIALSSVFGIIGVLIAVFVVKSMNMGTIQWIVIGVLIYTCYTLITSERKIEKLEKANN</sequence>
<comment type="subcellular location">
    <subcellularLocation>
        <location evidence="5">Cell membrane</location>
        <topology evidence="5">Multi-pass membrane protein</topology>
    </subcellularLocation>
    <subcellularLocation>
        <location evidence="1">Membrane</location>
        <topology evidence="1">Multi-pass membrane protein</topology>
    </subcellularLocation>
</comment>
<feature type="transmembrane region" description="Helical" evidence="5">
    <location>
        <begin position="132"/>
        <end position="150"/>
    </location>
</feature>
<evidence type="ECO:0000256" key="5">
    <source>
        <dbReference type="RuleBase" id="RU363041"/>
    </source>
</evidence>
<dbReference type="Proteomes" id="UP000677218">
    <property type="component" value="Unassembled WGS sequence"/>
</dbReference>
<feature type="transmembrane region" description="Helical" evidence="5">
    <location>
        <begin position="261"/>
        <end position="279"/>
    </location>
</feature>
<dbReference type="Pfam" id="PF01925">
    <property type="entry name" value="TauE"/>
    <property type="match status" value="1"/>
</dbReference>